<dbReference type="PANTHER" id="PTHR21499">
    <property type="entry name" value="ASPARTATE KINASE"/>
    <property type="match status" value="1"/>
</dbReference>
<sequence length="571" mass="62091">MTIQVEQTDRSSPCNVTDENGDVSQYHLRNGHRKPSRLPWVVQKFGGTSIGKFPMEVFQDIVRSPRQGQFRVAVVCSARSDTRKDNGTTSRLLRAIMEAQVPGARDFETTIAAVRDEHIKAATTVIGTKEVIDQLAEEIDEEIARVLVVLRGAQQAQKFTEQTRDFAVSRGEKISCLFMTALLRSLGEKAVCIDLIDLSSSHSQDGARPSQLGRSIYKAITREITSRIGRDSMNGIPIITGFFGGMPRGLLRTVGRGYSDLCAALVAVALEAQELQIWKEVDGVFNADPRKVPTASLLASISPSEAAELSFYGAEVIHPSTMEHVLRASIPIQIKNVLNPGNGGTRIDPIMYGAAKQEHVTNGNVSIRTRRPRTNAAKKPPTKPVAVSVKQNMLVLNIQARDRSCSSSSYLAKIFSAVEQHGLKIDLISSSEMNVSLALLPSEEAIASIHMKRVNGDGSQIIEDHELRSALEMFDTLGAIDVLSDMAIISLIGDGLKQMVGVSAEFFSVLAKNDINIEMISQGASETNISAVIEGYEADRALIAIHRSLFKILPNMASPQIAGGKGWYLGA</sequence>
<dbReference type="Pfam" id="PF22468">
    <property type="entry name" value="ACT_9"/>
    <property type="match status" value="1"/>
</dbReference>
<dbReference type="OrthoDB" id="4323675at2759"/>
<comment type="similarity">
    <text evidence="1">Belongs to the aspartokinase family.</text>
</comment>
<keyword evidence="4" id="KW-0547">Nucleotide-binding</keyword>
<dbReference type="SUPFAM" id="SSF53633">
    <property type="entry name" value="Carbamate kinase-like"/>
    <property type="match status" value="1"/>
</dbReference>
<evidence type="ECO:0000256" key="1">
    <source>
        <dbReference type="ARBA" id="ARBA00010122"/>
    </source>
</evidence>
<dbReference type="CDD" id="cd04892">
    <property type="entry name" value="ACT_AK-like_2"/>
    <property type="match status" value="1"/>
</dbReference>
<accession>A0A6A6ZFD6</accession>
<dbReference type="Proteomes" id="UP000799424">
    <property type="component" value="Unassembled WGS sequence"/>
</dbReference>
<evidence type="ECO:0000259" key="9">
    <source>
        <dbReference type="PROSITE" id="PS51671"/>
    </source>
</evidence>
<feature type="compositionally biased region" description="Polar residues" evidence="8">
    <location>
        <begin position="1"/>
        <end position="18"/>
    </location>
</feature>
<dbReference type="Gene3D" id="3.30.70.260">
    <property type="match status" value="2"/>
</dbReference>
<organism evidence="10 11">
    <name type="scientific">Ophiobolus disseminans</name>
    <dbReference type="NCBI Taxonomy" id="1469910"/>
    <lineage>
        <taxon>Eukaryota</taxon>
        <taxon>Fungi</taxon>
        <taxon>Dikarya</taxon>
        <taxon>Ascomycota</taxon>
        <taxon>Pezizomycotina</taxon>
        <taxon>Dothideomycetes</taxon>
        <taxon>Pleosporomycetidae</taxon>
        <taxon>Pleosporales</taxon>
        <taxon>Pleosporineae</taxon>
        <taxon>Phaeosphaeriaceae</taxon>
        <taxon>Ophiobolus</taxon>
    </lineage>
</organism>
<reference evidence="10" key="1">
    <citation type="journal article" date="2020" name="Stud. Mycol.">
        <title>101 Dothideomycetes genomes: a test case for predicting lifestyles and emergence of pathogens.</title>
        <authorList>
            <person name="Haridas S."/>
            <person name="Albert R."/>
            <person name="Binder M."/>
            <person name="Bloem J."/>
            <person name="Labutti K."/>
            <person name="Salamov A."/>
            <person name="Andreopoulos B."/>
            <person name="Baker S."/>
            <person name="Barry K."/>
            <person name="Bills G."/>
            <person name="Bluhm B."/>
            <person name="Cannon C."/>
            <person name="Castanera R."/>
            <person name="Culley D."/>
            <person name="Daum C."/>
            <person name="Ezra D."/>
            <person name="Gonzalez J."/>
            <person name="Henrissat B."/>
            <person name="Kuo A."/>
            <person name="Liang C."/>
            <person name="Lipzen A."/>
            <person name="Lutzoni F."/>
            <person name="Magnuson J."/>
            <person name="Mondo S."/>
            <person name="Nolan M."/>
            <person name="Ohm R."/>
            <person name="Pangilinan J."/>
            <person name="Park H.-J."/>
            <person name="Ramirez L."/>
            <person name="Alfaro M."/>
            <person name="Sun H."/>
            <person name="Tritt A."/>
            <person name="Yoshinaga Y."/>
            <person name="Zwiers L.-H."/>
            <person name="Turgeon B."/>
            <person name="Goodwin S."/>
            <person name="Spatafora J."/>
            <person name="Crous P."/>
            <person name="Grigoriev I."/>
        </authorList>
    </citation>
    <scope>NUCLEOTIDE SEQUENCE</scope>
    <source>
        <strain evidence="10">CBS 113818</strain>
    </source>
</reference>
<evidence type="ECO:0000256" key="4">
    <source>
        <dbReference type="ARBA" id="ARBA00022741"/>
    </source>
</evidence>
<keyword evidence="3" id="KW-0808">Transferase</keyword>
<protein>
    <recommendedName>
        <fullName evidence="2">aspartate kinase</fullName>
        <ecNumber evidence="2">2.7.2.4</ecNumber>
    </recommendedName>
</protein>
<evidence type="ECO:0000256" key="3">
    <source>
        <dbReference type="ARBA" id="ARBA00022679"/>
    </source>
</evidence>
<keyword evidence="5 10" id="KW-0418">Kinase</keyword>
<dbReference type="InterPro" id="IPR018042">
    <property type="entry name" value="Aspartate_kinase_CS"/>
</dbReference>
<name>A0A6A6ZFD6_9PLEO</name>
<dbReference type="PROSITE" id="PS51671">
    <property type="entry name" value="ACT"/>
    <property type="match status" value="1"/>
</dbReference>
<proteinExistence type="inferred from homology"/>
<dbReference type="InterPro" id="IPR054352">
    <property type="entry name" value="ACT_Aspartokinase"/>
</dbReference>
<dbReference type="InterPro" id="IPR001048">
    <property type="entry name" value="Asp/Glu/Uridylate_kinase"/>
</dbReference>
<dbReference type="EC" id="2.7.2.4" evidence="2"/>
<dbReference type="InterPro" id="IPR045865">
    <property type="entry name" value="ACT-like_dom_sf"/>
</dbReference>
<dbReference type="Pfam" id="PF00696">
    <property type="entry name" value="AA_kinase"/>
    <property type="match status" value="1"/>
</dbReference>
<evidence type="ECO:0000256" key="6">
    <source>
        <dbReference type="ARBA" id="ARBA00022840"/>
    </source>
</evidence>
<feature type="domain" description="ACT" evidence="9">
    <location>
        <begin position="491"/>
        <end position="564"/>
    </location>
</feature>
<evidence type="ECO:0000313" key="11">
    <source>
        <dbReference type="Proteomes" id="UP000799424"/>
    </source>
</evidence>
<dbReference type="PROSITE" id="PS00324">
    <property type="entry name" value="ASPARTOKINASE"/>
    <property type="match status" value="1"/>
</dbReference>
<dbReference type="InterPro" id="IPR002912">
    <property type="entry name" value="ACT_dom"/>
</dbReference>
<dbReference type="GO" id="GO:0009089">
    <property type="term" value="P:lysine biosynthetic process via diaminopimelate"/>
    <property type="evidence" value="ECO:0007669"/>
    <property type="project" value="TreeGrafter"/>
</dbReference>
<dbReference type="SUPFAM" id="SSF55021">
    <property type="entry name" value="ACT-like"/>
    <property type="match status" value="2"/>
</dbReference>
<dbReference type="GO" id="GO:0005829">
    <property type="term" value="C:cytosol"/>
    <property type="evidence" value="ECO:0007669"/>
    <property type="project" value="TreeGrafter"/>
</dbReference>
<gene>
    <name evidence="10" type="ORF">CC86DRAFT_471911</name>
</gene>
<dbReference type="NCBIfam" id="TIGR00657">
    <property type="entry name" value="asp_kinases"/>
    <property type="match status" value="1"/>
</dbReference>
<keyword evidence="6" id="KW-0067">ATP-binding</keyword>
<evidence type="ECO:0000313" key="10">
    <source>
        <dbReference type="EMBL" id="KAF2819832.1"/>
    </source>
</evidence>
<dbReference type="InterPro" id="IPR001341">
    <property type="entry name" value="Asp_kinase"/>
</dbReference>
<keyword evidence="11" id="KW-1185">Reference proteome</keyword>
<dbReference type="AlphaFoldDB" id="A0A6A6ZFD6"/>
<evidence type="ECO:0000256" key="7">
    <source>
        <dbReference type="ARBA" id="ARBA00047872"/>
    </source>
</evidence>
<evidence type="ECO:0000256" key="8">
    <source>
        <dbReference type="SAM" id="MobiDB-lite"/>
    </source>
</evidence>
<dbReference type="GO" id="GO:0004072">
    <property type="term" value="F:aspartate kinase activity"/>
    <property type="evidence" value="ECO:0007669"/>
    <property type="project" value="UniProtKB-EC"/>
</dbReference>
<evidence type="ECO:0000256" key="5">
    <source>
        <dbReference type="ARBA" id="ARBA00022777"/>
    </source>
</evidence>
<comment type="catalytic activity">
    <reaction evidence="7">
        <text>L-aspartate + ATP = 4-phospho-L-aspartate + ADP</text>
        <dbReference type="Rhea" id="RHEA:23776"/>
        <dbReference type="ChEBI" id="CHEBI:29991"/>
        <dbReference type="ChEBI" id="CHEBI:30616"/>
        <dbReference type="ChEBI" id="CHEBI:57535"/>
        <dbReference type="ChEBI" id="CHEBI:456216"/>
        <dbReference type="EC" id="2.7.2.4"/>
    </reaction>
</comment>
<dbReference type="InterPro" id="IPR036393">
    <property type="entry name" value="AceGlu_kinase-like_sf"/>
</dbReference>
<dbReference type="FunFam" id="3.40.1160.10:FF:000023">
    <property type="entry name" value="Probable aspartokinase"/>
    <property type="match status" value="1"/>
</dbReference>
<dbReference type="PANTHER" id="PTHR21499:SF59">
    <property type="entry name" value="ASPARTOKINASE"/>
    <property type="match status" value="1"/>
</dbReference>
<dbReference type="EMBL" id="MU006243">
    <property type="protein sequence ID" value="KAF2819832.1"/>
    <property type="molecule type" value="Genomic_DNA"/>
</dbReference>
<dbReference type="GO" id="GO:0005524">
    <property type="term" value="F:ATP binding"/>
    <property type="evidence" value="ECO:0007669"/>
    <property type="project" value="UniProtKB-KW"/>
</dbReference>
<evidence type="ECO:0000256" key="2">
    <source>
        <dbReference type="ARBA" id="ARBA00013059"/>
    </source>
</evidence>
<dbReference type="Gene3D" id="3.40.1160.10">
    <property type="entry name" value="Acetylglutamate kinase-like"/>
    <property type="match status" value="1"/>
</dbReference>
<dbReference type="GO" id="GO:0009090">
    <property type="term" value="P:homoserine biosynthetic process"/>
    <property type="evidence" value="ECO:0007669"/>
    <property type="project" value="TreeGrafter"/>
</dbReference>
<feature type="region of interest" description="Disordered" evidence="8">
    <location>
        <begin position="1"/>
        <end position="23"/>
    </location>
</feature>